<accession>A0A2G8JLH3</accession>
<dbReference type="GO" id="GO:0003723">
    <property type="term" value="F:RNA binding"/>
    <property type="evidence" value="ECO:0007669"/>
    <property type="project" value="UniProtKB-KW"/>
</dbReference>
<dbReference type="Pfam" id="PF08699">
    <property type="entry name" value="ArgoL1"/>
    <property type="match status" value="1"/>
</dbReference>
<dbReference type="InterPro" id="IPR003100">
    <property type="entry name" value="PAZ_dom"/>
</dbReference>
<dbReference type="InterPro" id="IPR012337">
    <property type="entry name" value="RNaseH-like_sf"/>
</dbReference>
<reference evidence="10 11" key="1">
    <citation type="journal article" date="2017" name="PLoS Biol.">
        <title>The sea cucumber genome provides insights into morphological evolution and visceral regeneration.</title>
        <authorList>
            <person name="Zhang X."/>
            <person name="Sun L."/>
            <person name="Yuan J."/>
            <person name="Sun Y."/>
            <person name="Gao Y."/>
            <person name="Zhang L."/>
            <person name="Li S."/>
            <person name="Dai H."/>
            <person name="Hamel J.F."/>
            <person name="Liu C."/>
            <person name="Yu Y."/>
            <person name="Liu S."/>
            <person name="Lin W."/>
            <person name="Guo K."/>
            <person name="Jin S."/>
            <person name="Xu P."/>
            <person name="Storey K.B."/>
            <person name="Huan P."/>
            <person name="Zhang T."/>
            <person name="Zhou Y."/>
            <person name="Zhang J."/>
            <person name="Lin C."/>
            <person name="Li X."/>
            <person name="Xing L."/>
            <person name="Huo D."/>
            <person name="Sun M."/>
            <person name="Wang L."/>
            <person name="Mercier A."/>
            <person name="Li F."/>
            <person name="Yang H."/>
            <person name="Xiang J."/>
        </authorList>
    </citation>
    <scope>NUCLEOTIDE SEQUENCE [LARGE SCALE GENOMIC DNA]</scope>
    <source>
        <strain evidence="10">Shaxun</strain>
        <tissue evidence="10">Muscle</tissue>
    </source>
</reference>
<evidence type="ECO:0000256" key="3">
    <source>
        <dbReference type="ARBA" id="ARBA00022490"/>
    </source>
</evidence>
<dbReference type="FunFam" id="3.30.420.10:FF:000014">
    <property type="entry name" value="Piwi-like RNA-mediated gene silencing 1"/>
    <property type="match status" value="1"/>
</dbReference>
<dbReference type="Gene3D" id="2.170.260.10">
    <property type="entry name" value="paz domain"/>
    <property type="match status" value="1"/>
</dbReference>
<dbReference type="PANTHER" id="PTHR22891">
    <property type="entry name" value="EUKARYOTIC TRANSLATION INITIATION FACTOR 2C"/>
    <property type="match status" value="1"/>
</dbReference>
<dbReference type="EMBL" id="MRZV01001646">
    <property type="protein sequence ID" value="PIK36602.1"/>
    <property type="molecule type" value="Genomic_DNA"/>
</dbReference>
<evidence type="ECO:0000259" key="9">
    <source>
        <dbReference type="PROSITE" id="PS50822"/>
    </source>
</evidence>
<gene>
    <name evidence="10" type="ORF">BSL78_26562</name>
</gene>
<comment type="subcellular location">
    <subcellularLocation>
        <location evidence="1">Cytoplasm</location>
    </subcellularLocation>
</comment>
<keyword evidence="6" id="KW-0943">RNA-mediated gene silencing</keyword>
<dbReference type="InterPro" id="IPR036085">
    <property type="entry name" value="PAZ_dom_sf"/>
</dbReference>
<comment type="similarity">
    <text evidence="7">Belongs to the argonaute family. Piwi subfamily.</text>
</comment>
<evidence type="ECO:0000313" key="11">
    <source>
        <dbReference type="Proteomes" id="UP000230750"/>
    </source>
</evidence>
<dbReference type="PROSITE" id="PS50822">
    <property type="entry name" value="PIWI"/>
    <property type="match status" value="1"/>
</dbReference>
<evidence type="ECO:0000256" key="7">
    <source>
        <dbReference type="ARBA" id="ARBA00038291"/>
    </source>
</evidence>
<dbReference type="SMART" id="SM00949">
    <property type="entry name" value="PAZ"/>
    <property type="match status" value="1"/>
</dbReference>
<dbReference type="Pfam" id="PF23278">
    <property type="entry name" value="Piwi_N"/>
    <property type="match status" value="1"/>
</dbReference>
<evidence type="ECO:0000256" key="5">
    <source>
        <dbReference type="ARBA" id="ARBA00022884"/>
    </source>
</evidence>
<dbReference type="STRING" id="307972.A0A2G8JLH3"/>
<dbReference type="GO" id="GO:0030154">
    <property type="term" value="P:cell differentiation"/>
    <property type="evidence" value="ECO:0007669"/>
    <property type="project" value="UniProtKB-KW"/>
</dbReference>
<dbReference type="CDD" id="cd04658">
    <property type="entry name" value="Piwi_piwi-like_Euk"/>
    <property type="match status" value="1"/>
</dbReference>
<keyword evidence="4" id="KW-0221">Differentiation</keyword>
<dbReference type="GO" id="GO:0005737">
    <property type="term" value="C:cytoplasm"/>
    <property type="evidence" value="ECO:0007669"/>
    <property type="project" value="UniProtKB-SubCell"/>
</dbReference>
<dbReference type="GO" id="GO:0031047">
    <property type="term" value="P:regulatory ncRNA-mediated gene silencing"/>
    <property type="evidence" value="ECO:0007669"/>
    <property type="project" value="UniProtKB-KW"/>
</dbReference>
<dbReference type="Gene3D" id="3.30.420.10">
    <property type="entry name" value="Ribonuclease H-like superfamily/Ribonuclease H"/>
    <property type="match status" value="1"/>
</dbReference>
<dbReference type="OrthoDB" id="10252740at2759"/>
<dbReference type="InterPro" id="IPR036397">
    <property type="entry name" value="RNaseH_sf"/>
</dbReference>
<feature type="domain" description="PAZ" evidence="8">
    <location>
        <begin position="200"/>
        <end position="313"/>
    </location>
</feature>
<proteinExistence type="inferred from homology"/>
<dbReference type="InterPro" id="IPR014811">
    <property type="entry name" value="ArgoL1"/>
</dbReference>
<sequence>MAGDDRHNKQPSKIQVFLNFKNLTYDSFPPSCSNRVSISANYIPIRCKNKAVWQYAIFYEPEIDSKGMRRRLLFEHSDVIGKVRAFDGSILYLPIQLEQKVTVFTSIRPTDEAEITVKVQLVKTLEPESCTHLYNVIFKRIMRILQMQQVGRHYYQPKLRIPIPQHRLEVWPGYITAIQEFSGGLMLQCDVSHKVLNYETILDTMSNIFKNMQSNKNNYKDECVRELVGCVVLTRYNNQTYRVDDINWDLNPQSTFTLRKGETLSYQEYYKRNYDIDISDGKQPLLVNWPKKRQPDEEITPIHLVPELCSRTGLTDKMREDFKVMKDLAMHTRVTPNQRHLSFRKFIENVSSSQEATQELADWGLVLDKGILQLKARQLPSEKILFKHDSIIASAEADWGRELSRNSVITPVDLQNWLVIFTKRDQPRASDFINCMKEVCPKMGIRVGQPIICTIQDDRTQTYLTKIRNTINPQLQMVVAIFPTSRDDRYSAFKKLCCIEAPIPSQAIISRTISQKQKLRSVTQKIALQLNCKMGGELWALNIPLKGLMVAGIDVYHERNRPSIGAFVASMNSTLTRWYSRTCSQQHGQELIDGLKVCMTASLRKYHEVNHCLPEKIVIYRDGVGDGQLSMVATYEKEQLSECFAYFDDYHPSMAIIVVQKRINTRLFHVLNDRPGRENLENPMPGVVVDHTITRRNWHDFFLVSQHVRQGTVSPTHYVIVYNSTQFKPDHHQRLAYKLTHLYYNWPGTVRVPAPCQYAHKLAYLVGGNLGKDADQILSDRLFFL</sequence>
<evidence type="ECO:0000256" key="4">
    <source>
        <dbReference type="ARBA" id="ARBA00022782"/>
    </source>
</evidence>
<dbReference type="InterPro" id="IPR003165">
    <property type="entry name" value="Piwi"/>
</dbReference>
<keyword evidence="5" id="KW-0694">RNA-binding</keyword>
<dbReference type="CDD" id="cd02845">
    <property type="entry name" value="PAZ_piwi_like"/>
    <property type="match status" value="1"/>
</dbReference>
<dbReference type="SUPFAM" id="SSF53098">
    <property type="entry name" value="Ribonuclease H-like"/>
    <property type="match status" value="1"/>
</dbReference>
<evidence type="ECO:0000256" key="2">
    <source>
        <dbReference type="ARBA" id="ARBA00022473"/>
    </source>
</evidence>
<evidence type="ECO:0000313" key="10">
    <source>
        <dbReference type="EMBL" id="PIK36602.1"/>
    </source>
</evidence>
<dbReference type="Pfam" id="PF02171">
    <property type="entry name" value="Piwi"/>
    <property type="match status" value="1"/>
</dbReference>
<feature type="domain" description="Piwi" evidence="9">
    <location>
        <begin position="477"/>
        <end position="771"/>
    </location>
</feature>
<dbReference type="SMART" id="SM00950">
    <property type="entry name" value="Piwi"/>
    <property type="match status" value="1"/>
</dbReference>
<evidence type="ECO:0000256" key="1">
    <source>
        <dbReference type="ARBA" id="ARBA00004496"/>
    </source>
</evidence>
<keyword evidence="3" id="KW-0963">Cytoplasm</keyword>
<comment type="caution">
    <text evidence="10">The sequence shown here is derived from an EMBL/GenBank/DDBJ whole genome shotgun (WGS) entry which is preliminary data.</text>
</comment>
<keyword evidence="2" id="KW-0217">Developmental protein</keyword>
<evidence type="ECO:0000259" key="8">
    <source>
        <dbReference type="PROSITE" id="PS50821"/>
    </source>
</evidence>
<organism evidence="10 11">
    <name type="scientific">Stichopus japonicus</name>
    <name type="common">Sea cucumber</name>
    <dbReference type="NCBI Taxonomy" id="307972"/>
    <lineage>
        <taxon>Eukaryota</taxon>
        <taxon>Metazoa</taxon>
        <taxon>Echinodermata</taxon>
        <taxon>Eleutherozoa</taxon>
        <taxon>Echinozoa</taxon>
        <taxon>Holothuroidea</taxon>
        <taxon>Aspidochirotacea</taxon>
        <taxon>Aspidochirotida</taxon>
        <taxon>Stichopodidae</taxon>
        <taxon>Apostichopus</taxon>
    </lineage>
</organism>
<dbReference type="AlphaFoldDB" id="A0A2G8JLH3"/>
<dbReference type="SUPFAM" id="SSF101690">
    <property type="entry name" value="PAZ domain"/>
    <property type="match status" value="1"/>
</dbReference>
<dbReference type="Gene3D" id="3.40.50.2300">
    <property type="match status" value="1"/>
</dbReference>
<dbReference type="PROSITE" id="PS50821">
    <property type="entry name" value="PAZ"/>
    <property type="match status" value="1"/>
</dbReference>
<protein>
    <submittedName>
        <fullName evidence="10">Putative seali</fullName>
    </submittedName>
</protein>
<keyword evidence="11" id="KW-1185">Reference proteome</keyword>
<dbReference type="Proteomes" id="UP000230750">
    <property type="component" value="Unassembled WGS sequence"/>
</dbReference>
<name>A0A2G8JLH3_STIJA</name>
<dbReference type="FunFam" id="2.170.260.10:FF:000003">
    <property type="entry name" value="Piwi-like RNA-mediated gene silencing 2"/>
    <property type="match status" value="1"/>
</dbReference>
<evidence type="ECO:0000256" key="6">
    <source>
        <dbReference type="ARBA" id="ARBA00023158"/>
    </source>
</evidence>
<dbReference type="Pfam" id="PF02170">
    <property type="entry name" value="PAZ"/>
    <property type="match status" value="1"/>
</dbReference>